<evidence type="ECO:0000313" key="2">
    <source>
        <dbReference type="Proteomes" id="UP000830631"/>
    </source>
</evidence>
<evidence type="ECO:0000313" key="1">
    <source>
        <dbReference type="EMBL" id="UPL17793.1"/>
    </source>
</evidence>
<dbReference type="EMBL" id="CP078078">
    <property type="protein sequence ID" value="UPL17793.1"/>
    <property type="molecule type" value="Genomic_DNA"/>
</dbReference>
<name>A0ABY4IYE9_9MICO</name>
<dbReference type="RefSeq" id="WP_131490974.1">
    <property type="nucleotide sequence ID" value="NZ_CP078078.1"/>
</dbReference>
<dbReference type="InterPro" id="IPR018561">
    <property type="entry name" value="AosR"/>
</dbReference>
<reference evidence="1 2" key="1">
    <citation type="submission" date="2021-06" db="EMBL/GenBank/DDBJ databases">
        <title>Genome-based taxonomic framework of Microbacterium strains isolated from marine environment, the description of four new species and reclassification of four preexisting species.</title>
        <authorList>
            <person name="Lee S.D."/>
            <person name="Kim S.-M."/>
            <person name="Byeon Y.-S."/>
            <person name="Yang H.L."/>
            <person name="Kim I.S."/>
        </authorList>
    </citation>
    <scope>NUCLEOTIDE SEQUENCE [LARGE SCALE GENOMIC DNA]</scope>
    <source>
        <strain evidence="1 2">KSW4-10</strain>
    </source>
</reference>
<sequence>MTAERILQEMTLIEAFHLARLVDDFVELVTDSRDIADPAVDRLTPTPYPEDSDAAAEFSVATRDDLLDRRLADARIVRSALGTLPPDSDALTEDTALTTREVFVSIESVDAWLRTLTAIRLVIATRLGITSDEDPGGDDRHGIYDWLGYRLDLLIHAADEAEGLPID</sequence>
<gene>
    <name evidence="1" type="ORF">KV397_08555</name>
</gene>
<accession>A0ABY4IYE9</accession>
<proteinExistence type="predicted"/>
<organism evidence="1 2">
    <name type="scientific">Microbacterium aurugineum</name>
    <dbReference type="NCBI Taxonomy" id="2851642"/>
    <lineage>
        <taxon>Bacteria</taxon>
        <taxon>Bacillati</taxon>
        <taxon>Actinomycetota</taxon>
        <taxon>Actinomycetes</taxon>
        <taxon>Micrococcales</taxon>
        <taxon>Microbacteriaceae</taxon>
        <taxon>Microbacterium</taxon>
    </lineage>
</organism>
<keyword evidence="2" id="KW-1185">Reference proteome</keyword>
<dbReference type="Proteomes" id="UP000830631">
    <property type="component" value="Chromosome"/>
</dbReference>
<dbReference type="Pfam" id="PF09438">
    <property type="entry name" value="DUF2017"/>
    <property type="match status" value="1"/>
</dbReference>
<protein>
    <submittedName>
        <fullName evidence="1">DUF2017 domain-containing protein</fullName>
    </submittedName>
</protein>